<dbReference type="PANTHER" id="PTHR12872">
    <property type="entry name" value="ALPHA-N-ACETYLGLUCOSAMINIDASE"/>
    <property type="match status" value="1"/>
</dbReference>
<dbReference type="Pfam" id="PF12972">
    <property type="entry name" value="NAGLU_C"/>
    <property type="match status" value="1"/>
</dbReference>
<dbReference type="PATRIC" id="fig|158500.4.peg.2946"/>
<dbReference type="Proteomes" id="UP000024329">
    <property type="component" value="Unassembled WGS sequence"/>
</dbReference>
<dbReference type="PANTHER" id="PTHR12872:SF1">
    <property type="entry name" value="ALPHA-N-ACETYLGLUCOSAMINIDASE"/>
    <property type="match status" value="1"/>
</dbReference>
<dbReference type="Pfam" id="PF12971">
    <property type="entry name" value="NAGLU_N"/>
    <property type="match status" value="1"/>
</dbReference>
<evidence type="ECO:0000259" key="2">
    <source>
        <dbReference type="Pfam" id="PF05089"/>
    </source>
</evidence>
<evidence type="ECO:0000259" key="3">
    <source>
        <dbReference type="Pfam" id="PF12971"/>
    </source>
</evidence>
<keyword evidence="1" id="KW-0732">Signal</keyword>
<dbReference type="Gene3D" id="1.20.120.670">
    <property type="entry name" value="N-acetyl-b-d-glucoasminidase"/>
    <property type="match status" value="1"/>
</dbReference>
<protein>
    <submittedName>
        <fullName evidence="5">Alpha-N-acetylglucosaminidase (NAGLU) tim-barrel domain protein</fullName>
    </submittedName>
</protein>
<accession>A0A031JWN1</accession>
<dbReference type="InterPro" id="IPR024733">
    <property type="entry name" value="NAGLU_tim-barrel"/>
</dbReference>
<dbReference type="Pfam" id="PF05089">
    <property type="entry name" value="NAGLU"/>
    <property type="match status" value="1"/>
</dbReference>
<dbReference type="InterPro" id="IPR007781">
    <property type="entry name" value="NAGLU"/>
</dbReference>
<sequence length="785" mass="86915">MTAIRIPRPFKKGSLRWAGTALLLATAAQPFAVAAKDNAFTVSPAPSPPAGEQPGVDSAAAALARFGIPADRLSLSLKPDAGAAHYRVRIRGGHIEAEGTSPVALVRGVATTLEKLGRLHVSWEGRRLGALDALPDMDTGEVASPFALRAYLNTCTYGYTTPWWGWDRWEQEIDWMAAHGVDTPLAMEGQEYVWRELWRESGLSETAIAEGLSAAPFLPWQRMGNLAGYRAPLSSGWIEKKHQLQLRILARMRALGMKPVLPAFAGYVPEAFAKAHPKARIYKMRAWEGFPPTYWLDPSDPLFTQLAARFVTLYNRTYGEGEYYLADAFNEMIPPIAEDGSDAAAAEYGDSIANTAATRAAALPPAVRDARLAAYGERLYGSITAAAPKATWVMQGWLFGADKAFWTPEAIAAFLSRVPDDRMLILDIGNDRYPGIWQKTDAFDGKAWTYGYVHNYGGSNPVYGDLEFYRRDMAALHADPRKGRLTGFGLFPEGLHSNSVVYDYAYDLAWGEPDRPLADWLGEHLKARYGEASPALVKAWEQAAAGAYRTRYWEPRWWQQHAGAYLFFKRPMAEGADYPEAPGDPAKLREGITALLAAAPGKPSKLLTYDIVDLTRHYASRELDHLLKATLAAYRDGKLAEGDRTRVRMGTLARRIDLLAGNQQETLGSWIADARTYGDTPAEKARFEEEAKAIVTVWGGEGHLSDYASRAWQGLYSGYYLPRWESFLTAQRAAAAGGKPLDEPATLGAIRAWEQQWIADGRLWKRKSPKDPIRLVRDILNETQP</sequence>
<feature type="signal peptide" evidence="1">
    <location>
        <begin position="1"/>
        <end position="34"/>
    </location>
</feature>
<dbReference type="InterPro" id="IPR024732">
    <property type="entry name" value="NAGLU_C"/>
</dbReference>
<organism evidence="5 6">
    <name type="scientific">Novosphingobium resinovorum</name>
    <dbReference type="NCBI Taxonomy" id="158500"/>
    <lineage>
        <taxon>Bacteria</taxon>
        <taxon>Pseudomonadati</taxon>
        <taxon>Pseudomonadota</taxon>
        <taxon>Alphaproteobacteria</taxon>
        <taxon>Sphingomonadales</taxon>
        <taxon>Sphingomonadaceae</taxon>
        <taxon>Novosphingobium</taxon>
    </lineage>
</organism>
<reference evidence="5 6" key="1">
    <citation type="submission" date="2014-03" db="EMBL/GenBank/DDBJ databases">
        <title>Whole genome sequence of Novosphingobium resinovorum KF1.</title>
        <authorList>
            <person name="Gan H.M."/>
            <person name="Gan H.Y."/>
            <person name="Chew T.H."/>
            <person name="Savka M.A."/>
        </authorList>
    </citation>
    <scope>NUCLEOTIDE SEQUENCE [LARGE SCALE GENOMIC DNA]</scope>
    <source>
        <strain evidence="5 6">KF1</strain>
    </source>
</reference>
<dbReference type="RefSeq" id="WP_081799034.1">
    <property type="nucleotide sequence ID" value="NZ_CP017076.1"/>
</dbReference>
<feature type="domain" description="Alpha-N-acetylglucosaminidase C-terminal" evidence="4">
    <location>
        <begin position="520"/>
        <end position="781"/>
    </location>
</feature>
<dbReference type="InterPro" id="IPR024240">
    <property type="entry name" value="NAGLU_N"/>
</dbReference>
<evidence type="ECO:0000259" key="4">
    <source>
        <dbReference type="Pfam" id="PF12972"/>
    </source>
</evidence>
<evidence type="ECO:0000313" key="5">
    <source>
        <dbReference type="EMBL" id="EZP81218.1"/>
    </source>
</evidence>
<dbReference type="Gene3D" id="3.20.20.80">
    <property type="entry name" value="Glycosidases"/>
    <property type="match status" value="1"/>
</dbReference>
<dbReference type="OrthoDB" id="179563at2"/>
<dbReference type="AlphaFoldDB" id="A0A031JWN1"/>
<proteinExistence type="predicted"/>
<dbReference type="eggNOG" id="COG3669">
    <property type="taxonomic scope" value="Bacteria"/>
</dbReference>
<dbReference type="EMBL" id="JFYZ01000013">
    <property type="protein sequence ID" value="EZP81218.1"/>
    <property type="molecule type" value="Genomic_DNA"/>
</dbReference>
<feature type="domain" description="Alpha-N-acetylglucosaminidase N-terminal" evidence="3">
    <location>
        <begin position="70"/>
        <end position="135"/>
    </location>
</feature>
<gene>
    <name evidence="5" type="ORF">BV97_02879</name>
</gene>
<feature type="chain" id="PRO_5001556980" evidence="1">
    <location>
        <begin position="35"/>
        <end position="785"/>
    </location>
</feature>
<evidence type="ECO:0000256" key="1">
    <source>
        <dbReference type="SAM" id="SignalP"/>
    </source>
</evidence>
<evidence type="ECO:0000313" key="6">
    <source>
        <dbReference type="Proteomes" id="UP000024329"/>
    </source>
</evidence>
<feature type="domain" description="Alpha-N-acetylglucosaminidase tim-barrel" evidence="2">
    <location>
        <begin position="149"/>
        <end position="511"/>
    </location>
</feature>
<name>A0A031JWN1_9SPHN</name>
<comment type="caution">
    <text evidence="5">The sequence shown here is derived from an EMBL/GenBank/DDBJ whole genome shotgun (WGS) entry which is preliminary data.</text>
</comment>